<feature type="transmembrane region" description="Helical" evidence="1">
    <location>
        <begin position="12"/>
        <end position="33"/>
    </location>
</feature>
<reference evidence="2" key="1">
    <citation type="journal article" date="2014" name="Int. J. Syst. Evol. Microbiol.">
        <title>Complete genome sequence of Corynebacterium casei LMG S-19264T (=DSM 44701T), isolated from a smear-ripened cheese.</title>
        <authorList>
            <consortium name="US DOE Joint Genome Institute (JGI-PGF)"/>
            <person name="Walter F."/>
            <person name="Albersmeier A."/>
            <person name="Kalinowski J."/>
            <person name="Ruckert C."/>
        </authorList>
    </citation>
    <scope>NUCLEOTIDE SEQUENCE</scope>
    <source>
        <strain evidence="2">CGMCC 4.7368</strain>
    </source>
</reference>
<evidence type="ECO:0000313" key="3">
    <source>
        <dbReference type="Proteomes" id="UP000646523"/>
    </source>
</evidence>
<keyword evidence="1" id="KW-1133">Transmembrane helix</keyword>
<dbReference type="EMBL" id="BMNH01000001">
    <property type="protein sequence ID" value="GGO62608.1"/>
    <property type="molecule type" value="Genomic_DNA"/>
</dbReference>
<evidence type="ECO:0000313" key="2">
    <source>
        <dbReference type="EMBL" id="GGO62608.1"/>
    </source>
</evidence>
<reference evidence="2" key="2">
    <citation type="submission" date="2020-09" db="EMBL/GenBank/DDBJ databases">
        <authorList>
            <person name="Sun Q."/>
            <person name="Zhou Y."/>
        </authorList>
    </citation>
    <scope>NUCLEOTIDE SEQUENCE</scope>
    <source>
        <strain evidence="2">CGMCC 4.7368</strain>
    </source>
</reference>
<keyword evidence="1" id="KW-0472">Membrane</keyword>
<protein>
    <submittedName>
        <fullName evidence="2">Uncharacterized protein</fullName>
    </submittedName>
</protein>
<keyword evidence="3" id="KW-1185">Reference proteome</keyword>
<evidence type="ECO:0000256" key="1">
    <source>
        <dbReference type="SAM" id="Phobius"/>
    </source>
</evidence>
<comment type="caution">
    <text evidence="2">The sequence shown here is derived from an EMBL/GenBank/DDBJ whole genome shotgun (WGS) entry which is preliminary data.</text>
</comment>
<proteinExistence type="predicted"/>
<dbReference type="AlphaFoldDB" id="A0A918DFE4"/>
<keyword evidence="1" id="KW-0812">Transmembrane</keyword>
<gene>
    <name evidence="2" type="ORF">GCM10012289_07670</name>
</gene>
<dbReference type="Proteomes" id="UP000646523">
    <property type="component" value="Unassembled WGS sequence"/>
</dbReference>
<accession>A0A918DFE4</accession>
<name>A0A918DFE4_9ACTN</name>
<organism evidence="2 3">
    <name type="scientific">Nonomuraea cavernae</name>
    <dbReference type="NCBI Taxonomy" id="2045107"/>
    <lineage>
        <taxon>Bacteria</taxon>
        <taxon>Bacillati</taxon>
        <taxon>Actinomycetota</taxon>
        <taxon>Actinomycetes</taxon>
        <taxon>Streptosporangiales</taxon>
        <taxon>Streptosporangiaceae</taxon>
        <taxon>Nonomuraea</taxon>
    </lineage>
</organism>
<sequence length="56" mass="6194">MADLAELAFEGLVAHVPAHLVAALILATASAYWKARHRRMEKKAHKTQEPNPDSQC</sequence>